<dbReference type="SUPFAM" id="SSF48403">
    <property type="entry name" value="Ankyrin repeat"/>
    <property type="match status" value="1"/>
</dbReference>
<dbReference type="InterPro" id="IPR036770">
    <property type="entry name" value="Ankyrin_rpt-contain_sf"/>
</dbReference>
<accession>A0A6I8R9S0</accession>
<dbReference type="GO" id="GO:0002039">
    <property type="term" value="F:p53 binding"/>
    <property type="evidence" value="ECO:0007669"/>
    <property type="project" value="InterPro"/>
</dbReference>
<evidence type="ECO:0000256" key="2">
    <source>
        <dbReference type="ARBA" id="ARBA00022443"/>
    </source>
</evidence>
<dbReference type="PRINTS" id="PR00452">
    <property type="entry name" value="SH3DOMAIN"/>
</dbReference>
<feature type="compositionally biased region" description="Basic and acidic residues" evidence="9">
    <location>
        <begin position="313"/>
        <end position="325"/>
    </location>
</feature>
<feature type="region of interest" description="Disordered" evidence="9">
    <location>
        <begin position="473"/>
        <end position="493"/>
    </location>
</feature>
<keyword evidence="3" id="KW-0053">Apoptosis</keyword>
<dbReference type="InParanoid" id="A0A6I8R9S0"/>
<dbReference type="CDD" id="cd11952">
    <property type="entry name" value="SH3_iASPP"/>
    <property type="match status" value="1"/>
</dbReference>
<dbReference type="PROSITE" id="PS50002">
    <property type="entry name" value="SH3"/>
    <property type="match status" value="1"/>
</dbReference>
<keyword evidence="5 7" id="KW-0040">ANK repeat</keyword>
<dbReference type="Xenbase" id="XB-GENE-5848597">
    <property type="gene designation" value="ppp1r13l"/>
</dbReference>
<feature type="compositionally biased region" description="Low complexity" evidence="9">
    <location>
        <begin position="128"/>
        <end position="142"/>
    </location>
</feature>
<dbReference type="FunFam" id="1.25.40.20:FF:000008">
    <property type="entry name" value="Apoptosis-stimulating of p53 protein 2 isoform 1"/>
    <property type="match status" value="1"/>
</dbReference>
<dbReference type="GO" id="GO:0005634">
    <property type="term" value="C:nucleus"/>
    <property type="evidence" value="ECO:0007669"/>
    <property type="project" value="UniProtKB-SubCell"/>
</dbReference>
<evidence type="ECO:0000256" key="6">
    <source>
        <dbReference type="ARBA" id="ARBA00023242"/>
    </source>
</evidence>
<feature type="repeat" description="ANK" evidence="7">
    <location>
        <begin position="727"/>
        <end position="759"/>
    </location>
</feature>
<dbReference type="InterPro" id="IPR047163">
    <property type="entry name" value="ASPP1/2"/>
</dbReference>
<evidence type="ECO:0000256" key="3">
    <source>
        <dbReference type="ARBA" id="ARBA00022703"/>
    </source>
</evidence>
<evidence type="ECO:0000256" key="5">
    <source>
        <dbReference type="ARBA" id="ARBA00023043"/>
    </source>
</evidence>
<feature type="region of interest" description="Disordered" evidence="9">
    <location>
        <begin position="281"/>
        <end position="327"/>
    </location>
</feature>
<dbReference type="InterPro" id="IPR002110">
    <property type="entry name" value="Ankyrin_rpt"/>
</dbReference>
<dbReference type="FunCoup" id="A0A6I8R9S0">
    <property type="interactions" value="576"/>
</dbReference>
<comment type="subcellular location">
    <subcellularLocation>
        <location evidence="1">Nucleus</location>
    </subcellularLocation>
</comment>
<evidence type="ECO:0000256" key="1">
    <source>
        <dbReference type="ARBA" id="ARBA00004123"/>
    </source>
</evidence>
<evidence type="ECO:0000313" key="11">
    <source>
        <dbReference type="Ensembl" id="ENSXETP00000077773"/>
    </source>
</evidence>
<dbReference type="AlphaFoldDB" id="A0A6I8R9S0"/>
<dbReference type="PANTHER" id="PTHR24131">
    <property type="entry name" value="APOPTOSIS-STIMULATING OF P53 PROTEIN"/>
    <property type="match status" value="1"/>
</dbReference>
<sequence length="862" mass="94523">MLSTSSYLLRLCISLGTRYLIIMVQTQPRHKLSRFGSVLSLSEGKKLRSRVWTKLIGWRDTIRKMAGEKVRPTQSLFDINFQSLASQELDLKQMELDSAAAKLDELKRDLENRRETVKNSNKEGLQVSSQQTSSSSLSPALTRRAHSSSALNATPSLISLKPRLSESSLSTASSHAISSSSSVPSISISSTVITSPSMARRSIPTESVEPYLTLNSQIPLGRPSSPRHQYYDRPHTVSTRLSSSSYDYALGPRTASPSLEGHSGAMYSDWGSLQRRGYEAPHGYTSRFPDDVGSPRRRQQQQRSWNESDLDVAYDKKTPQGRADHGIAQSLPIVKAWKESSLDPASISKGDSSSSTLPRGYKFSAGAEPSFQAVEPGWRAGTGSLPRSILAQQPISRIQVPPQEGKGQPHRPLPLSMICRLQNALWEHQAPTLSYGMSPAPTVPTAVSMPPVPSVPLPVVPEWELPAVTPVPPPANEEVPRPLSPTRLQPNLPPSMAEVQKVLEDIPRPLRRRGSQELTTQAQPLPSHRRQYRQIMGRLFGRPTPKQSSAPEQTKAEDKLQGSAVKSIISPKEPPLEEDLNNKIDPIPEEFRTDEKPMPDDKLCVIMEASESRVGASAPVPGDVEFKVPLVISGSQNLGLRSALKGQGSPQRQRPPHARLDPLILLLDAALTGEMDVVNQALKEVNDPSQPNEEGITALHNAICGANYNIVNLLVSNGANVNAEDSHGWTPLHCAASCNDLQICLLLVRHGAAIFATTHSDGSLAVEKCDPYREGYQECVNYLTNVGQCMGEAQSGVVYALWDYSAEFADELSLKEGDTVTVLRKDGEGGSWWWASLCGREGYVPRNYFGLYPRVRPTRSPK</sequence>
<dbReference type="PROSITE" id="PS50088">
    <property type="entry name" value="ANK_REPEAT"/>
    <property type="match status" value="2"/>
</dbReference>
<evidence type="ECO:0000259" key="10">
    <source>
        <dbReference type="PROSITE" id="PS50002"/>
    </source>
</evidence>
<dbReference type="Pfam" id="PF14604">
    <property type="entry name" value="SH3_9"/>
    <property type="match status" value="1"/>
</dbReference>
<dbReference type="InterPro" id="IPR001452">
    <property type="entry name" value="SH3_domain"/>
</dbReference>
<dbReference type="InterPro" id="IPR042722">
    <property type="entry name" value="SH3_iASPP"/>
</dbReference>
<dbReference type="Pfam" id="PF12796">
    <property type="entry name" value="Ank_2"/>
    <property type="match status" value="1"/>
</dbReference>
<organism evidence="11">
    <name type="scientific">Xenopus tropicalis</name>
    <name type="common">Western clawed frog</name>
    <name type="synonym">Silurana tropicalis</name>
    <dbReference type="NCBI Taxonomy" id="8364"/>
    <lineage>
        <taxon>Eukaryota</taxon>
        <taxon>Metazoa</taxon>
        <taxon>Chordata</taxon>
        <taxon>Craniata</taxon>
        <taxon>Vertebrata</taxon>
        <taxon>Euteleostomi</taxon>
        <taxon>Amphibia</taxon>
        <taxon>Batrachia</taxon>
        <taxon>Anura</taxon>
        <taxon>Pipoidea</taxon>
        <taxon>Pipidae</taxon>
        <taxon>Xenopodinae</taxon>
        <taxon>Xenopus</taxon>
        <taxon>Silurana</taxon>
    </lineage>
</organism>
<dbReference type="Gene3D" id="1.25.40.20">
    <property type="entry name" value="Ankyrin repeat-containing domain"/>
    <property type="match status" value="1"/>
</dbReference>
<gene>
    <name evidence="11" type="primary">ppp1r13l</name>
</gene>
<dbReference type="SMART" id="SM00248">
    <property type="entry name" value="ANK"/>
    <property type="match status" value="2"/>
</dbReference>
<dbReference type="InterPro" id="IPR036028">
    <property type="entry name" value="SH3-like_dom_sf"/>
</dbReference>
<proteinExistence type="predicted"/>
<keyword evidence="2 8" id="KW-0728">SH3 domain</keyword>
<dbReference type="Bgee" id="ENSXETG00000018235">
    <property type="expression patterns" value="Expressed in 2-cell stage embryo and 13 other cell types or tissues"/>
</dbReference>
<evidence type="ECO:0000256" key="8">
    <source>
        <dbReference type="PROSITE-ProRule" id="PRU00192"/>
    </source>
</evidence>
<feature type="repeat" description="ANK" evidence="7">
    <location>
        <begin position="694"/>
        <end position="726"/>
    </location>
</feature>
<reference evidence="11" key="1">
    <citation type="journal article" date="2010" name="Science">
        <title>The genome of the Western clawed frog Xenopus tropicalis.</title>
        <authorList>
            <person name="Hellsten U."/>
            <person name="Harland R.M."/>
            <person name="Gilchrist M.J."/>
            <person name="Hendrix D."/>
            <person name="Jurka J."/>
            <person name="Kapitonov V."/>
            <person name="Ovcharenko I."/>
            <person name="Putnam N.H."/>
            <person name="Shu S."/>
            <person name="Taher L."/>
            <person name="Blitz I.L."/>
            <person name="Blumberg B."/>
            <person name="Dichmann D.S."/>
            <person name="Dubchak I."/>
            <person name="Amaya E."/>
            <person name="Detter J.C."/>
            <person name="Fletcher R."/>
            <person name="Gerhard D.S."/>
            <person name="Goodstein D."/>
            <person name="Graves T."/>
            <person name="Grigoriev I.V."/>
            <person name="Grimwood J."/>
            <person name="Kawashima T."/>
            <person name="Lindquist E."/>
            <person name="Lucas S.M."/>
            <person name="Mead P.E."/>
            <person name="Mitros T."/>
            <person name="Ogino H."/>
            <person name="Ohta Y."/>
            <person name="Poliakov A.V."/>
            <person name="Pollet N."/>
            <person name="Robert J."/>
            <person name="Salamov A."/>
            <person name="Sater A.K."/>
            <person name="Schmutz J."/>
            <person name="Terry A."/>
            <person name="Vize P.D."/>
            <person name="Warren W.C."/>
            <person name="Wells D."/>
            <person name="Wills A."/>
            <person name="Wilson R.K."/>
            <person name="Zimmerman L.B."/>
            <person name="Zorn A.M."/>
            <person name="Grainger R."/>
            <person name="Grammer T."/>
            <person name="Khokha M.K."/>
            <person name="Richardson P.M."/>
            <person name="Rokhsar D.S."/>
        </authorList>
    </citation>
    <scope>NUCLEOTIDE SEQUENCE [LARGE SCALE GENOMIC DNA]</scope>
    <source>
        <strain evidence="11">Nigerian</strain>
    </source>
</reference>
<evidence type="ECO:0000256" key="9">
    <source>
        <dbReference type="SAM" id="MobiDB-lite"/>
    </source>
</evidence>
<dbReference type="GO" id="GO:0042981">
    <property type="term" value="P:regulation of apoptotic process"/>
    <property type="evidence" value="ECO:0007669"/>
    <property type="project" value="InterPro"/>
</dbReference>
<dbReference type="SUPFAM" id="SSF50044">
    <property type="entry name" value="SH3-domain"/>
    <property type="match status" value="1"/>
</dbReference>
<evidence type="ECO:0000256" key="7">
    <source>
        <dbReference type="PROSITE-ProRule" id="PRU00023"/>
    </source>
</evidence>
<keyword evidence="4" id="KW-0677">Repeat</keyword>
<dbReference type="Ensembl" id="ENSXETT00000080754">
    <property type="protein sequence ID" value="ENSXETP00000077773"/>
    <property type="gene ID" value="ENSXETG00000018235"/>
</dbReference>
<dbReference type="SMART" id="SM00326">
    <property type="entry name" value="SH3"/>
    <property type="match status" value="1"/>
</dbReference>
<dbReference type="PROSITE" id="PS50297">
    <property type="entry name" value="ANK_REP_REGION"/>
    <property type="match status" value="2"/>
</dbReference>
<name>A0A6I8R9S0_XENTR</name>
<evidence type="ECO:0000256" key="4">
    <source>
        <dbReference type="ARBA" id="ARBA00022737"/>
    </source>
</evidence>
<feature type="region of interest" description="Disordered" evidence="9">
    <location>
        <begin position="540"/>
        <end position="565"/>
    </location>
</feature>
<reference evidence="11" key="2">
    <citation type="submission" date="2020-05" db="UniProtKB">
        <authorList>
            <consortium name="Ensembl"/>
        </authorList>
    </citation>
    <scope>IDENTIFICATION</scope>
</reference>
<dbReference type="PANTHER" id="PTHR24131:SF17">
    <property type="entry name" value="RELA-ASSOCIATED INHIBITOR ISOFORM X1"/>
    <property type="match status" value="1"/>
</dbReference>
<protein>
    <submittedName>
        <fullName evidence="11">Protein phosphatase 1 regulatory subunit 13 like</fullName>
    </submittedName>
</protein>
<keyword evidence="6" id="KW-0539">Nucleus</keyword>
<feature type="region of interest" description="Disordered" evidence="9">
    <location>
        <begin position="113"/>
        <end position="148"/>
    </location>
</feature>
<dbReference type="GeneTree" id="ENSGT00940000160551"/>
<dbReference type="GO" id="GO:0006915">
    <property type="term" value="P:apoptotic process"/>
    <property type="evidence" value="ECO:0007669"/>
    <property type="project" value="UniProtKB-KW"/>
</dbReference>
<feature type="domain" description="SH3" evidence="10">
    <location>
        <begin position="793"/>
        <end position="854"/>
    </location>
</feature>